<feature type="chain" id="PRO_5040937896" description="Secreted protein" evidence="1">
    <location>
        <begin position="29"/>
        <end position="72"/>
    </location>
</feature>
<name>A0A9W8TYP1_9AGAR</name>
<dbReference type="EMBL" id="JANVFU010000005">
    <property type="protein sequence ID" value="KAJ3745320.1"/>
    <property type="molecule type" value="Genomic_DNA"/>
</dbReference>
<organism evidence="2 3">
    <name type="scientific">Lentinula detonsa</name>
    <dbReference type="NCBI Taxonomy" id="2804962"/>
    <lineage>
        <taxon>Eukaryota</taxon>
        <taxon>Fungi</taxon>
        <taxon>Dikarya</taxon>
        <taxon>Basidiomycota</taxon>
        <taxon>Agaricomycotina</taxon>
        <taxon>Agaricomycetes</taxon>
        <taxon>Agaricomycetidae</taxon>
        <taxon>Agaricales</taxon>
        <taxon>Marasmiineae</taxon>
        <taxon>Omphalotaceae</taxon>
        <taxon>Lentinula</taxon>
    </lineage>
</organism>
<reference evidence="2 3" key="1">
    <citation type="journal article" date="2023" name="Proc. Natl. Acad. Sci. U.S.A.">
        <title>A global phylogenomic analysis of the shiitake genus Lentinula.</title>
        <authorList>
            <person name="Sierra-Patev S."/>
            <person name="Min B."/>
            <person name="Naranjo-Ortiz M."/>
            <person name="Looney B."/>
            <person name="Konkel Z."/>
            <person name="Slot J.C."/>
            <person name="Sakamoto Y."/>
            <person name="Steenwyk J.L."/>
            <person name="Rokas A."/>
            <person name="Carro J."/>
            <person name="Camarero S."/>
            <person name="Ferreira P."/>
            <person name="Molpeceres G."/>
            <person name="Ruiz-Duenas F.J."/>
            <person name="Serrano A."/>
            <person name="Henrissat B."/>
            <person name="Drula E."/>
            <person name="Hughes K.W."/>
            <person name="Mata J.L."/>
            <person name="Ishikawa N.K."/>
            <person name="Vargas-Isla R."/>
            <person name="Ushijima S."/>
            <person name="Smith C.A."/>
            <person name="Donoghue J."/>
            <person name="Ahrendt S."/>
            <person name="Andreopoulos W."/>
            <person name="He G."/>
            <person name="LaButti K."/>
            <person name="Lipzen A."/>
            <person name="Ng V."/>
            <person name="Riley R."/>
            <person name="Sandor L."/>
            <person name="Barry K."/>
            <person name="Martinez A.T."/>
            <person name="Xiao Y."/>
            <person name="Gibbons J.G."/>
            <person name="Terashima K."/>
            <person name="Grigoriev I.V."/>
            <person name="Hibbett D."/>
        </authorList>
    </citation>
    <scope>NUCLEOTIDE SEQUENCE [LARGE SCALE GENOMIC DNA]</scope>
    <source>
        <strain evidence="2 3">TFB7810</strain>
    </source>
</reference>
<protein>
    <recommendedName>
        <fullName evidence="4">Secreted protein</fullName>
    </recommendedName>
</protein>
<accession>A0A9W8TYP1</accession>
<dbReference type="Proteomes" id="UP001142393">
    <property type="component" value="Unassembled WGS sequence"/>
</dbReference>
<evidence type="ECO:0000313" key="2">
    <source>
        <dbReference type="EMBL" id="KAJ3745320.1"/>
    </source>
</evidence>
<evidence type="ECO:0000256" key="1">
    <source>
        <dbReference type="SAM" id="SignalP"/>
    </source>
</evidence>
<keyword evidence="3" id="KW-1185">Reference proteome</keyword>
<dbReference type="AlphaFoldDB" id="A0A9W8TYP1"/>
<evidence type="ECO:0000313" key="3">
    <source>
        <dbReference type="Proteomes" id="UP001142393"/>
    </source>
</evidence>
<keyword evidence="1" id="KW-0732">Signal</keyword>
<feature type="signal peptide" evidence="1">
    <location>
        <begin position="1"/>
        <end position="28"/>
    </location>
</feature>
<proteinExistence type="predicted"/>
<evidence type="ECO:0008006" key="4">
    <source>
        <dbReference type="Google" id="ProtNLM"/>
    </source>
</evidence>
<gene>
    <name evidence="2" type="ORF">DFH05DRAFT_1004891</name>
</gene>
<comment type="caution">
    <text evidence="2">The sequence shown here is derived from an EMBL/GenBank/DDBJ whole genome shotgun (WGS) entry which is preliminary data.</text>
</comment>
<sequence>MLQKGGPKRMPRFWDRIALTLVALPALCDHLSRSNQLTDDSMDHIKTDTMFVASHLVTRASRYSKCAKVHAV</sequence>